<evidence type="ECO:0000313" key="4">
    <source>
        <dbReference type="Proteomes" id="UP000199321"/>
    </source>
</evidence>
<dbReference type="AlphaFoldDB" id="A0A1G7FH78"/>
<evidence type="ECO:0000256" key="1">
    <source>
        <dbReference type="SAM" id="Coils"/>
    </source>
</evidence>
<keyword evidence="1" id="KW-0175">Coiled coil</keyword>
<feature type="chain" id="PRO_5011540255" evidence="2">
    <location>
        <begin position="27"/>
        <end position="396"/>
    </location>
</feature>
<organism evidence="3 4">
    <name type="scientific">Ulvibacter litoralis</name>
    <dbReference type="NCBI Taxonomy" id="227084"/>
    <lineage>
        <taxon>Bacteria</taxon>
        <taxon>Pseudomonadati</taxon>
        <taxon>Bacteroidota</taxon>
        <taxon>Flavobacteriia</taxon>
        <taxon>Flavobacteriales</taxon>
        <taxon>Flavobacteriaceae</taxon>
        <taxon>Ulvibacter</taxon>
    </lineage>
</organism>
<dbReference type="Proteomes" id="UP000199321">
    <property type="component" value="Unassembled WGS sequence"/>
</dbReference>
<dbReference type="EMBL" id="FNBA01000002">
    <property type="protein sequence ID" value="SDE75187.1"/>
    <property type="molecule type" value="Genomic_DNA"/>
</dbReference>
<reference evidence="3 4" key="1">
    <citation type="submission" date="2016-10" db="EMBL/GenBank/DDBJ databases">
        <authorList>
            <person name="de Groot N.N."/>
        </authorList>
    </citation>
    <scope>NUCLEOTIDE SEQUENCE [LARGE SCALE GENOMIC DNA]</scope>
    <source>
        <strain evidence="3 4">DSM 16195</strain>
    </source>
</reference>
<feature type="signal peptide" evidence="2">
    <location>
        <begin position="1"/>
        <end position="26"/>
    </location>
</feature>
<accession>A0A1G7FH78</accession>
<dbReference type="STRING" id="227084.SAMN05421855_102558"/>
<sequence>MNTPKPNRLLGFLCVVCFLNFGQVFSQDQGPNDAMGAESIAEKDAREENEIRNLFFNEEKDSVSSSQSEDDRINERLEALKESISQLLLEQKRIESLLLAKEKQATESIAPKKSSTLLITPKENNTDTQERTFTSLEDFTEKETPVLLIGEIENADDLSRTPSFSEGAASITIVPTKNTILKERLSPENPNTYLVKETIDTSSVGALKIHRVFIEKIGEAEADQALKNKKQTGKSFKGLERSSVAKSQKVYADFNGDRIKFNAHISSVDVAAECTTINFDTKNCKPLVVFNTIGGYLTSLSLPGSDRDFLLFSATINKDEFRKYFLFVLRNNEWELVIDSFSIHKSNQQEVEVPIRVDPNNPDNLMRYYSVFNLDNNLTTVNPWILREESVPKKSW</sequence>
<evidence type="ECO:0000256" key="2">
    <source>
        <dbReference type="SAM" id="SignalP"/>
    </source>
</evidence>
<name>A0A1G7FH78_9FLAO</name>
<evidence type="ECO:0000313" key="3">
    <source>
        <dbReference type="EMBL" id="SDE75187.1"/>
    </source>
</evidence>
<feature type="coiled-coil region" evidence="1">
    <location>
        <begin position="70"/>
        <end position="97"/>
    </location>
</feature>
<dbReference type="OrthoDB" id="9824183at2"/>
<gene>
    <name evidence="3" type="ORF">SAMN05421855_102558</name>
</gene>
<proteinExistence type="predicted"/>
<keyword evidence="2" id="KW-0732">Signal</keyword>
<keyword evidence="4" id="KW-1185">Reference proteome</keyword>
<dbReference type="RefSeq" id="WP_139149380.1">
    <property type="nucleotide sequence ID" value="NZ_BMWO01000002.1"/>
</dbReference>
<protein>
    <submittedName>
        <fullName evidence="3">Uncharacterized protein</fullName>
    </submittedName>
</protein>